<protein>
    <submittedName>
        <fullName evidence="2">DinB family protein</fullName>
    </submittedName>
</protein>
<reference evidence="2" key="1">
    <citation type="submission" date="2019-09" db="EMBL/GenBank/DDBJ databases">
        <title>Characterisation of the sponge microbiome using genome-centric metagenomics.</title>
        <authorList>
            <person name="Engelberts J.P."/>
            <person name="Robbins S.J."/>
            <person name="De Goeij J.M."/>
            <person name="Aranda M."/>
            <person name="Bell S.C."/>
            <person name="Webster N.S."/>
        </authorList>
    </citation>
    <scope>NUCLEOTIDE SEQUENCE</scope>
    <source>
        <strain evidence="2">SB0662_bin_9</strain>
    </source>
</reference>
<dbReference type="Gene3D" id="1.20.120.450">
    <property type="entry name" value="dinb family like domain"/>
    <property type="match status" value="1"/>
</dbReference>
<dbReference type="Pfam" id="PF12867">
    <property type="entry name" value="DinB_2"/>
    <property type="match status" value="1"/>
</dbReference>
<dbReference type="InterPro" id="IPR024775">
    <property type="entry name" value="DinB-like"/>
</dbReference>
<name>A0A6B1DRP9_9CHLR</name>
<dbReference type="SUPFAM" id="SSF109854">
    <property type="entry name" value="DinB/YfiT-like putative metalloenzymes"/>
    <property type="match status" value="1"/>
</dbReference>
<feature type="domain" description="DinB-like" evidence="1">
    <location>
        <begin position="27"/>
        <end position="167"/>
    </location>
</feature>
<accession>A0A6B1DRP9</accession>
<dbReference type="AlphaFoldDB" id="A0A6B1DRP9"/>
<comment type="caution">
    <text evidence="2">The sequence shown here is derived from an EMBL/GenBank/DDBJ whole genome shotgun (WGS) entry which is preliminary data.</text>
</comment>
<dbReference type="InterPro" id="IPR034660">
    <property type="entry name" value="DinB/YfiT-like"/>
</dbReference>
<evidence type="ECO:0000313" key="2">
    <source>
        <dbReference type="EMBL" id="MYD89402.1"/>
    </source>
</evidence>
<proteinExistence type="predicted"/>
<gene>
    <name evidence="2" type="ORF">F4Y08_03545</name>
</gene>
<dbReference type="EMBL" id="VXPY01000019">
    <property type="protein sequence ID" value="MYD89402.1"/>
    <property type="molecule type" value="Genomic_DNA"/>
</dbReference>
<sequence length="179" mass="20326">MQPADITDGQKTDDLRQLANDMIDVQLSMIADCTDADVFFTPIDEAADDPHAVSKEEVGMAWTLGHVIVHCCASSEESTFLAAELARGVENHGRSRYEPHWSTIKTIRQCREALEDSRRMRLATLEVWPRQPDLDKRYEVWSGGPVANAMELYVVGHMHEYSHFDQIREIVRQAKAART</sequence>
<organism evidence="2">
    <name type="scientific">Caldilineaceae bacterium SB0662_bin_9</name>
    <dbReference type="NCBI Taxonomy" id="2605258"/>
    <lineage>
        <taxon>Bacteria</taxon>
        <taxon>Bacillati</taxon>
        <taxon>Chloroflexota</taxon>
        <taxon>Caldilineae</taxon>
        <taxon>Caldilineales</taxon>
        <taxon>Caldilineaceae</taxon>
    </lineage>
</organism>
<evidence type="ECO:0000259" key="1">
    <source>
        <dbReference type="Pfam" id="PF12867"/>
    </source>
</evidence>